<dbReference type="InterPro" id="IPR012292">
    <property type="entry name" value="Globin/Proto"/>
</dbReference>
<feature type="domain" description="FAD-binding FR-type" evidence="13">
    <location>
        <begin position="195"/>
        <end position="296"/>
    </location>
</feature>
<dbReference type="Pfam" id="PF00970">
    <property type="entry name" value="FAD_binding_6"/>
    <property type="match status" value="1"/>
</dbReference>
<organism evidence="14 15">
    <name type="scientific">Streptomyces pyxinae</name>
    <dbReference type="NCBI Taxonomy" id="2970734"/>
    <lineage>
        <taxon>Bacteria</taxon>
        <taxon>Bacillati</taxon>
        <taxon>Actinomycetota</taxon>
        <taxon>Actinomycetes</taxon>
        <taxon>Kitasatosporales</taxon>
        <taxon>Streptomycetaceae</taxon>
        <taxon>Streptomyces</taxon>
    </lineage>
</organism>
<name>A0ABT2CH35_9ACTN</name>
<evidence type="ECO:0000256" key="5">
    <source>
        <dbReference type="ARBA" id="ARBA00022714"/>
    </source>
</evidence>
<comment type="cofactor">
    <cofactor evidence="2">
        <name>FAD</name>
        <dbReference type="ChEBI" id="CHEBI:57692"/>
    </cofactor>
</comment>
<reference evidence="14" key="1">
    <citation type="submission" date="2022-08" db="EMBL/GenBank/DDBJ databases">
        <authorList>
            <person name="Somphong A."/>
            <person name="Phongsopitanun W."/>
        </authorList>
    </citation>
    <scope>NUCLEOTIDE SEQUENCE</scope>
    <source>
        <strain evidence="14">LP05-1</strain>
    </source>
</reference>
<evidence type="ECO:0000256" key="1">
    <source>
        <dbReference type="ARBA" id="ARBA00001970"/>
    </source>
</evidence>
<keyword evidence="7" id="KW-0411">Iron-sulfur</keyword>
<feature type="region of interest" description="Disordered" evidence="11">
    <location>
        <begin position="439"/>
        <end position="462"/>
    </location>
</feature>
<evidence type="ECO:0000259" key="13">
    <source>
        <dbReference type="PROSITE" id="PS51384"/>
    </source>
</evidence>
<dbReference type="InterPro" id="IPR009050">
    <property type="entry name" value="Globin-like_sf"/>
</dbReference>
<comment type="caution">
    <text evidence="14">The sequence shown here is derived from an EMBL/GenBank/DDBJ whole genome shotgun (WGS) entry which is preliminary data.</text>
</comment>
<dbReference type="EMBL" id="JANUGQ010000010">
    <property type="protein sequence ID" value="MCS0636719.1"/>
    <property type="molecule type" value="Genomic_DNA"/>
</dbReference>
<sequence length="462" mass="49346">MDSGSGRTGDDYHALLARQDAMRLRRQLLAPGPGTGAGGAGPARRGGGPPVSPEAYDGGADQRVIVAGLPLVTPFGRLITHLYDAMFERHPGLRKLFPESMDFQRAHLEQAFWYLIERLHRPAEVAAFCARLGRDHRKLGVRAAHFRIFEDALAEALRRSAGADWSPELADAWLRMIRFATEAMVAGAEEAMGEPPYWNAEVTEVRRARDDLVVLRMRTAEPYPYRAGQYADLQSPLLPGAWRPYALASAPRSGPELEFHVRRAGRGGVSEALVGSTGVGDALRVGPPQGGDWALDPAAGPGLLLVAYGTGWATAKALLGELAGHAARYPVVRLLLAAGTPGELYDTRAPAALENRCPWLRVTPVTGPGPVSGGGRGRAVTGAVAEELVRQDDWSGWQAVVDGPPDEVAVTVRLLTALGVDADRIGHHLPAGTAVRWGGGESAVTGLPRGADRPEPLPRLPR</sequence>
<keyword evidence="5" id="KW-0001">2Fe-2S</keyword>
<feature type="domain" description="Globin" evidence="12">
    <location>
        <begin position="57"/>
        <end position="189"/>
    </location>
</feature>
<dbReference type="InterPro" id="IPR000971">
    <property type="entry name" value="Globin"/>
</dbReference>
<dbReference type="Pfam" id="PF00042">
    <property type="entry name" value="Globin"/>
    <property type="match status" value="1"/>
</dbReference>
<comment type="catalytic activity">
    <reaction evidence="10">
        <text>2 nitric oxide + NADPH + 2 O2 = 2 nitrate + NADP(+) + H(+)</text>
        <dbReference type="Rhea" id="RHEA:19465"/>
        <dbReference type="ChEBI" id="CHEBI:15378"/>
        <dbReference type="ChEBI" id="CHEBI:15379"/>
        <dbReference type="ChEBI" id="CHEBI:16480"/>
        <dbReference type="ChEBI" id="CHEBI:17632"/>
        <dbReference type="ChEBI" id="CHEBI:57783"/>
        <dbReference type="ChEBI" id="CHEBI:58349"/>
        <dbReference type="EC" id="1.14.12.17"/>
    </reaction>
</comment>
<comment type="similarity">
    <text evidence="3">In the C-terminal section; belongs to the flavoprotein pyridine nucleotide cytochrome reductase family.</text>
</comment>
<evidence type="ECO:0000256" key="2">
    <source>
        <dbReference type="ARBA" id="ARBA00001974"/>
    </source>
</evidence>
<dbReference type="Gene3D" id="2.40.30.10">
    <property type="entry name" value="Translation factors"/>
    <property type="match status" value="1"/>
</dbReference>
<evidence type="ECO:0000256" key="6">
    <source>
        <dbReference type="ARBA" id="ARBA00022857"/>
    </source>
</evidence>
<evidence type="ECO:0000256" key="7">
    <source>
        <dbReference type="ARBA" id="ARBA00023014"/>
    </source>
</evidence>
<keyword evidence="5" id="KW-0408">Iron</keyword>
<dbReference type="PANTHER" id="PTHR47354">
    <property type="entry name" value="NADH OXIDOREDUCTASE HCR"/>
    <property type="match status" value="1"/>
</dbReference>
<evidence type="ECO:0000256" key="10">
    <source>
        <dbReference type="ARBA" id="ARBA00049433"/>
    </source>
</evidence>
<keyword evidence="6" id="KW-0521">NADP</keyword>
<evidence type="ECO:0000256" key="4">
    <source>
        <dbReference type="ARBA" id="ARBA00012229"/>
    </source>
</evidence>
<dbReference type="Proteomes" id="UP001431313">
    <property type="component" value="Unassembled WGS sequence"/>
</dbReference>
<dbReference type="PROSITE" id="PS51384">
    <property type="entry name" value="FAD_FR"/>
    <property type="match status" value="1"/>
</dbReference>
<evidence type="ECO:0000259" key="12">
    <source>
        <dbReference type="PROSITE" id="PS01033"/>
    </source>
</evidence>
<dbReference type="InterPro" id="IPR050415">
    <property type="entry name" value="MRET"/>
</dbReference>
<dbReference type="SUPFAM" id="SSF52343">
    <property type="entry name" value="Ferredoxin reductase-like, C-terminal NADP-linked domain"/>
    <property type="match status" value="1"/>
</dbReference>
<evidence type="ECO:0000256" key="9">
    <source>
        <dbReference type="ARBA" id="ARBA00048649"/>
    </source>
</evidence>
<keyword evidence="5" id="KW-0479">Metal-binding</keyword>
<dbReference type="CDD" id="cd19753">
    <property type="entry name" value="Mb-like_oxidoreductase"/>
    <property type="match status" value="1"/>
</dbReference>
<dbReference type="InterPro" id="IPR017927">
    <property type="entry name" value="FAD-bd_FR_type"/>
</dbReference>
<keyword evidence="8" id="KW-0520">NAD</keyword>
<dbReference type="InterPro" id="IPR008333">
    <property type="entry name" value="Cbr1-like_FAD-bd_dom"/>
</dbReference>
<comment type="cofactor">
    <cofactor evidence="1">
        <name>heme b</name>
        <dbReference type="ChEBI" id="CHEBI:60344"/>
    </cofactor>
</comment>
<dbReference type="EC" id="1.14.12.17" evidence="4"/>
<dbReference type="SUPFAM" id="SSF46458">
    <property type="entry name" value="Globin-like"/>
    <property type="match status" value="1"/>
</dbReference>
<evidence type="ECO:0000313" key="15">
    <source>
        <dbReference type="Proteomes" id="UP001431313"/>
    </source>
</evidence>
<dbReference type="PANTHER" id="PTHR47354:SF5">
    <property type="entry name" value="PROTEIN RFBI"/>
    <property type="match status" value="1"/>
</dbReference>
<dbReference type="RefSeq" id="WP_258787981.1">
    <property type="nucleotide sequence ID" value="NZ_JANUGQ010000010.1"/>
</dbReference>
<dbReference type="InterPro" id="IPR039261">
    <property type="entry name" value="FNR_nucleotide-bd"/>
</dbReference>
<protein>
    <recommendedName>
        <fullName evidence="4">nitric oxide dioxygenase</fullName>
        <ecNumber evidence="4">1.14.12.17</ecNumber>
    </recommendedName>
</protein>
<comment type="catalytic activity">
    <reaction evidence="9">
        <text>2 nitric oxide + NADH + 2 O2 = 2 nitrate + NAD(+) + H(+)</text>
        <dbReference type="Rhea" id="RHEA:19469"/>
        <dbReference type="ChEBI" id="CHEBI:15378"/>
        <dbReference type="ChEBI" id="CHEBI:15379"/>
        <dbReference type="ChEBI" id="CHEBI:16480"/>
        <dbReference type="ChEBI" id="CHEBI:17632"/>
        <dbReference type="ChEBI" id="CHEBI:57540"/>
        <dbReference type="ChEBI" id="CHEBI:57945"/>
        <dbReference type="EC" id="1.14.12.17"/>
    </reaction>
</comment>
<accession>A0ABT2CH35</accession>
<keyword evidence="15" id="KW-1185">Reference proteome</keyword>
<evidence type="ECO:0000256" key="11">
    <source>
        <dbReference type="SAM" id="MobiDB-lite"/>
    </source>
</evidence>
<dbReference type="PROSITE" id="PS01033">
    <property type="entry name" value="GLOBIN"/>
    <property type="match status" value="1"/>
</dbReference>
<dbReference type="InterPro" id="IPR017938">
    <property type="entry name" value="Riboflavin_synthase-like_b-brl"/>
</dbReference>
<dbReference type="Gene3D" id="1.10.490.10">
    <property type="entry name" value="Globins"/>
    <property type="match status" value="1"/>
</dbReference>
<feature type="region of interest" description="Disordered" evidence="11">
    <location>
        <begin position="29"/>
        <end position="56"/>
    </location>
</feature>
<feature type="compositionally biased region" description="Gly residues" evidence="11">
    <location>
        <begin position="33"/>
        <end position="49"/>
    </location>
</feature>
<dbReference type="SUPFAM" id="SSF63380">
    <property type="entry name" value="Riboflavin synthase domain-like"/>
    <property type="match status" value="1"/>
</dbReference>
<evidence type="ECO:0000256" key="8">
    <source>
        <dbReference type="ARBA" id="ARBA00023027"/>
    </source>
</evidence>
<evidence type="ECO:0000313" key="14">
    <source>
        <dbReference type="EMBL" id="MCS0636719.1"/>
    </source>
</evidence>
<dbReference type="Gene3D" id="3.40.50.80">
    <property type="entry name" value="Nucleotide-binding domain of ferredoxin-NADP reductase (FNR) module"/>
    <property type="match status" value="1"/>
</dbReference>
<proteinExistence type="inferred from homology"/>
<evidence type="ECO:0000256" key="3">
    <source>
        <dbReference type="ARBA" id="ARBA00006401"/>
    </source>
</evidence>
<gene>
    <name evidence="14" type="ORF">NX801_13825</name>
</gene>